<dbReference type="Gene3D" id="3.40.30.10">
    <property type="entry name" value="Glutaredoxin"/>
    <property type="match status" value="1"/>
</dbReference>
<dbReference type="GO" id="GO:0016671">
    <property type="term" value="F:oxidoreductase activity, acting on a sulfur group of donors, disulfide as acceptor"/>
    <property type="evidence" value="ECO:0007669"/>
    <property type="project" value="UniProtKB-ARBA"/>
</dbReference>
<keyword evidence="2" id="KW-0249">Electron transport</keyword>
<evidence type="ECO:0000313" key="7">
    <source>
        <dbReference type="EMBL" id="CAF2221387.1"/>
    </source>
</evidence>
<dbReference type="InterPro" id="IPR036249">
    <property type="entry name" value="Thioredoxin-like_sf"/>
</dbReference>
<keyword evidence="4" id="KW-0676">Redox-active center</keyword>
<evidence type="ECO:0000259" key="6">
    <source>
        <dbReference type="PROSITE" id="PS51352"/>
    </source>
</evidence>
<dbReference type="InterPro" id="IPR017937">
    <property type="entry name" value="Thioredoxin_CS"/>
</dbReference>
<dbReference type="PRINTS" id="PR00421">
    <property type="entry name" value="THIOREDOXIN"/>
</dbReference>
<gene>
    <name evidence="7" type="ORF">DARMORV10_A08P06240.1</name>
</gene>
<keyword evidence="1" id="KW-0813">Transport</keyword>
<evidence type="ECO:0000256" key="5">
    <source>
        <dbReference type="ARBA" id="ARBA00038353"/>
    </source>
</evidence>
<sequence>MKKKTEKKSQSQPRLAYKTPKGPITICSFTKNNKHKTLTSFLKMAGEGEVIACHTLEVWSEKIKAANESKKLIVIDFTAIWCPPCRFIAPVFVDMAKKFLNVVFFKIDVDELQSVAKEFKVEAMPTFLFMREGEVVDRVVGARKEEIHQTLMKHGGLVSSA</sequence>
<dbReference type="PANTHER" id="PTHR10438:SF417">
    <property type="entry name" value="THIOREDOXIN H5"/>
    <property type="match status" value="1"/>
</dbReference>
<dbReference type="FunFam" id="3.40.30.10:FF:000104">
    <property type="entry name" value="Thioredoxin"/>
    <property type="match status" value="1"/>
</dbReference>
<feature type="domain" description="Thioredoxin" evidence="6">
    <location>
        <begin position="6"/>
        <end position="156"/>
    </location>
</feature>
<dbReference type="Pfam" id="PF00085">
    <property type="entry name" value="Thioredoxin"/>
    <property type="match status" value="1"/>
</dbReference>
<dbReference type="InterPro" id="IPR013766">
    <property type="entry name" value="Thioredoxin_domain"/>
</dbReference>
<comment type="similarity">
    <text evidence="5">Belongs to the thioredoxin family. Plant H-type subfamily.</text>
</comment>
<name>A0A816ZRK8_BRANA</name>
<evidence type="ECO:0000256" key="2">
    <source>
        <dbReference type="ARBA" id="ARBA00022982"/>
    </source>
</evidence>
<reference evidence="7" key="1">
    <citation type="submission" date="2021-01" db="EMBL/GenBank/DDBJ databases">
        <authorList>
            <consortium name="Genoscope - CEA"/>
            <person name="William W."/>
        </authorList>
    </citation>
    <scope>NUCLEOTIDE SEQUENCE</scope>
</reference>
<dbReference type="PROSITE" id="PS00194">
    <property type="entry name" value="THIOREDOXIN_1"/>
    <property type="match status" value="1"/>
</dbReference>
<evidence type="ECO:0000256" key="1">
    <source>
        <dbReference type="ARBA" id="ARBA00022448"/>
    </source>
</evidence>
<dbReference type="SUPFAM" id="SSF52833">
    <property type="entry name" value="Thioredoxin-like"/>
    <property type="match status" value="1"/>
</dbReference>
<proteinExistence type="inferred from homology"/>
<protein>
    <submittedName>
        <fullName evidence="7">(rape) hypothetical protein</fullName>
    </submittedName>
</protein>
<dbReference type="CDD" id="cd02947">
    <property type="entry name" value="TRX_family"/>
    <property type="match status" value="1"/>
</dbReference>
<evidence type="ECO:0000256" key="3">
    <source>
        <dbReference type="ARBA" id="ARBA00023157"/>
    </source>
</evidence>
<dbReference type="AlphaFoldDB" id="A0A816ZRK8"/>
<dbReference type="EMBL" id="HG994362">
    <property type="protein sequence ID" value="CAF2221387.1"/>
    <property type="molecule type" value="Genomic_DNA"/>
</dbReference>
<dbReference type="InterPro" id="IPR050620">
    <property type="entry name" value="Thioredoxin_H-type-like"/>
</dbReference>
<keyword evidence="3" id="KW-1015">Disulfide bond</keyword>
<dbReference type="PROSITE" id="PS51352">
    <property type="entry name" value="THIOREDOXIN_2"/>
    <property type="match status" value="1"/>
</dbReference>
<dbReference type="PANTHER" id="PTHR10438">
    <property type="entry name" value="THIOREDOXIN"/>
    <property type="match status" value="1"/>
</dbReference>
<organism evidence="7">
    <name type="scientific">Brassica napus</name>
    <name type="common">Rape</name>
    <dbReference type="NCBI Taxonomy" id="3708"/>
    <lineage>
        <taxon>Eukaryota</taxon>
        <taxon>Viridiplantae</taxon>
        <taxon>Streptophyta</taxon>
        <taxon>Embryophyta</taxon>
        <taxon>Tracheophyta</taxon>
        <taxon>Spermatophyta</taxon>
        <taxon>Magnoliopsida</taxon>
        <taxon>eudicotyledons</taxon>
        <taxon>Gunneridae</taxon>
        <taxon>Pentapetalae</taxon>
        <taxon>rosids</taxon>
        <taxon>malvids</taxon>
        <taxon>Brassicales</taxon>
        <taxon>Brassicaceae</taxon>
        <taxon>Brassiceae</taxon>
        <taxon>Brassica</taxon>
    </lineage>
</organism>
<dbReference type="Proteomes" id="UP001295469">
    <property type="component" value="Chromosome A08"/>
</dbReference>
<accession>A0A816ZRK8</accession>
<evidence type="ECO:0000256" key="4">
    <source>
        <dbReference type="ARBA" id="ARBA00023284"/>
    </source>
</evidence>